<gene>
    <name evidence="2" type="ORF">AMORRO_LOCUS7157</name>
</gene>
<dbReference type="Proteomes" id="UP000789342">
    <property type="component" value="Unassembled WGS sequence"/>
</dbReference>
<comment type="caution">
    <text evidence="2">The sequence shown here is derived from an EMBL/GenBank/DDBJ whole genome shotgun (WGS) entry which is preliminary data.</text>
</comment>
<keyword evidence="1" id="KW-1133">Transmembrane helix</keyword>
<keyword evidence="3" id="KW-1185">Reference proteome</keyword>
<dbReference type="AlphaFoldDB" id="A0A9N9C2A1"/>
<name>A0A9N9C2A1_9GLOM</name>
<dbReference type="EMBL" id="CAJVPV010005187">
    <property type="protein sequence ID" value="CAG8586571.1"/>
    <property type="molecule type" value="Genomic_DNA"/>
</dbReference>
<proteinExistence type="predicted"/>
<protein>
    <submittedName>
        <fullName evidence="2">4274_t:CDS:1</fullName>
    </submittedName>
</protein>
<feature type="non-terminal residue" evidence="2">
    <location>
        <position position="1"/>
    </location>
</feature>
<keyword evidence="1" id="KW-0472">Membrane</keyword>
<evidence type="ECO:0000313" key="2">
    <source>
        <dbReference type="EMBL" id="CAG8586571.1"/>
    </source>
</evidence>
<evidence type="ECO:0000256" key="1">
    <source>
        <dbReference type="SAM" id="Phobius"/>
    </source>
</evidence>
<sequence length="65" mass="7368">WGEKALRRSRNRGILPINKIDAVLISPLGLITFLMIVNAGLLDLKGIFTAKSLEKVVRPYMARRY</sequence>
<reference evidence="2" key="1">
    <citation type="submission" date="2021-06" db="EMBL/GenBank/DDBJ databases">
        <authorList>
            <person name="Kallberg Y."/>
            <person name="Tangrot J."/>
            <person name="Rosling A."/>
        </authorList>
    </citation>
    <scope>NUCLEOTIDE SEQUENCE</scope>
    <source>
        <strain evidence="2">CL551</strain>
    </source>
</reference>
<organism evidence="2 3">
    <name type="scientific">Acaulospora morrowiae</name>
    <dbReference type="NCBI Taxonomy" id="94023"/>
    <lineage>
        <taxon>Eukaryota</taxon>
        <taxon>Fungi</taxon>
        <taxon>Fungi incertae sedis</taxon>
        <taxon>Mucoromycota</taxon>
        <taxon>Glomeromycotina</taxon>
        <taxon>Glomeromycetes</taxon>
        <taxon>Diversisporales</taxon>
        <taxon>Acaulosporaceae</taxon>
        <taxon>Acaulospora</taxon>
    </lineage>
</organism>
<evidence type="ECO:0000313" key="3">
    <source>
        <dbReference type="Proteomes" id="UP000789342"/>
    </source>
</evidence>
<accession>A0A9N9C2A1</accession>
<feature type="transmembrane region" description="Helical" evidence="1">
    <location>
        <begin position="20"/>
        <end position="42"/>
    </location>
</feature>
<keyword evidence="1" id="KW-0812">Transmembrane</keyword>